<evidence type="ECO:0000313" key="6">
    <source>
        <dbReference type="Proteomes" id="UP000298663"/>
    </source>
</evidence>
<feature type="region of interest" description="Disordered" evidence="2">
    <location>
        <begin position="113"/>
        <end position="289"/>
    </location>
</feature>
<feature type="compositionally biased region" description="Low complexity" evidence="2">
    <location>
        <begin position="161"/>
        <end position="192"/>
    </location>
</feature>
<feature type="transmembrane region" description="Helical" evidence="3">
    <location>
        <begin position="20"/>
        <end position="41"/>
    </location>
</feature>
<dbReference type="InterPro" id="IPR008160">
    <property type="entry name" value="Collagen"/>
</dbReference>
<dbReference type="PANTHER" id="PTHR24637:SF301">
    <property type="entry name" value="NEMATODE CUTICLE COLLAGEN N-TERMINAL DOMAIN-CONTAINING PROTEIN"/>
    <property type="match status" value="1"/>
</dbReference>
<keyword evidence="3" id="KW-0472">Membrane</keyword>
<dbReference type="STRING" id="34508.A0A4V6A072"/>
<keyword evidence="3" id="KW-1133">Transmembrane helix</keyword>
<dbReference type="PANTHER" id="PTHR24637">
    <property type="entry name" value="COLLAGEN"/>
    <property type="match status" value="1"/>
</dbReference>
<keyword evidence="1" id="KW-0677">Repeat</keyword>
<evidence type="ECO:0000313" key="5">
    <source>
        <dbReference type="EMBL" id="TKR70325.1"/>
    </source>
</evidence>
<evidence type="ECO:0000259" key="4">
    <source>
        <dbReference type="SMART" id="SM01088"/>
    </source>
</evidence>
<gene>
    <name evidence="5" type="ORF">L596_022366</name>
</gene>
<evidence type="ECO:0000256" key="3">
    <source>
        <dbReference type="SAM" id="Phobius"/>
    </source>
</evidence>
<dbReference type="Pfam" id="PF01484">
    <property type="entry name" value="Col_cuticle_N"/>
    <property type="match status" value="1"/>
</dbReference>
<organism evidence="5 6">
    <name type="scientific">Steinernema carpocapsae</name>
    <name type="common">Entomopathogenic nematode</name>
    <dbReference type="NCBI Taxonomy" id="34508"/>
    <lineage>
        <taxon>Eukaryota</taxon>
        <taxon>Metazoa</taxon>
        <taxon>Ecdysozoa</taxon>
        <taxon>Nematoda</taxon>
        <taxon>Chromadorea</taxon>
        <taxon>Rhabditida</taxon>
        <taxon>Tylenchina</taxon>
        <taxon>Panagrolaimomorpha</taxon>
        <taxon>Strongyloidoidea</taxon>
        <taxon>Steinernematidae</taxon>
        <taxon>Steinernema</taxon>
    </lineage>
</organism>
<dbReference type="Proteomes" id="UP000298663">
    <property type="component" value="Unassembled WGS sequence"/>
</dbReference>
<reference evidence="5 6" key="1">
    <citation type="journal article" date="2015" name="Genome Biol.">
        <title>Comparative genomics of Steinernema reveals deeply conserved gene regulatory networks.</title>
        <authorList>
            <person name="Dillman A.R."/>
            <person name="Macchietto M."/>
            <person name="Porter C.F."/>
            <person name="Rogers A."/>
            <person name="Williams B."/>
            <person name="Antoshechkin I."/>
            <person name="Lee M.M."/>
            <person name="Goodwin Z."/>
            <person name="Lu X."/>
            <person name="Lewis E.E."/>
            <person name="Goodrich-Blair H."/>
            <person name="Stock S.P."/>
            <person name="Adams B.J."/>
            <person name="Sternberg P.W."/>
            <person name="Mortazavi A."/>
        </authorList>
    </citation>
    <scope>NUCLEOTIDE SEQUENCE [LARGE SCALE GENOMIC DNA]</scope>
    <source>
        <strain evidence="5 6">ALL</strain>
    </source>
</reference>
<evidence type="ECO:0000256" key="1">
    <source>
        <dbReference type="ARBA" id="ARBA00022737"/>
    </source>
</evidence>
<proteinExistence type="predicted"/>
<dbReference type="EMBL" id="AZBU02000007">
    <property type="protein sequence ID" value="TKR70325.1"/>
    <property type="molecule type" value="Genomic_DNA"/>
</dbReference>
<sequence>MDSDPKKQTREAESLRKLAFFGVCVSTVATLTAIVAVPMVYNYMQSVQSTLQEEVDFCHHRSSGLWEEYARLKPVIGGRLKRSDYRRAYGSTSYNGYGAVDVGVANDAVVAAGQGSTRRSARKRREARTAASNAVPTEDDFCFDCPPGPAGPAGAPGPKGPNGNVGPQGQDGAPGAPGQPGQQGPAGPKGNAGSPGNAGTAGAPGKVIEKPGTDGPPGPAGPQGAPGLDGHPGIDGKPGPVGQPGPQGDAGKDGAPGQNGENGSQGPDGPEGAQGGCDHCPIPRTAPGY</sequence>
<dbReference type="OrthoDB" id="5870983at2759"/>
<keyword evidence="6" id="KW-1185">Reference proteome</keyword>
<dbReference type="InterPro" id="IPR002486">
    <property type="entry name" value="Col_cuticle_N"/>
</dbReference>
<feature type="domain" description="Nematode cuticle collagen N-terminal" evidence="4">
    <location>
        <begin position="17"/>
        <end position="69"/>
    </location>
</feature>
<dbReference type="AlphaFoldDB" id="A0A4V6A072"/>
<accession>A0A4V6A072</accession>
<keyword evidence="3" id="KW-0812">Transmembrane</keyword>
<dbReference type="GO" id="GO:0042302">
    <property type="term" value="F:structural constituent of cuticle"/>
    <property type="evidence" value="ECO:0007669"/>
    <property type="project" value="InterPro"/>
</dbReference>
<dbReference type="Pfam" id="PF01391">
    <property type="entry name" value="Collagen"/>
    <property type="match status" value="2"/>
</dbReference>
<dbReference type="SMART" id="SM01088">
    <property type="entry name" value="Col_cuticle_N"/>
    <property type="match status" value="1"/>
</dbReference>
<protein>
    <recommendedName>
        <fullName evidence="4">Nematode cuticle collagen N-terminal domain-containing protein</fullName>
    </recommendedName>
</protein>
<evidence type="ECO:0000256" key="2">
    <source>
        <dbReference type="SAM" id="MobiDB-lite"/>
    </source>
</evidence>
<name>A0A4V6A072_STECR</name>
<comment type="caution">
    <text evidence="5">The sequence shown here is derived from an EMBL/GenBank/DDBJ whole genome shotgun (WGS) entry which is preliminary data.</text>
</comment>
<reference evidence="5 6" key="2">
    <citation type="journal article" date="2019" name="G3 (Bethesda)">
        <title>Hybrid Assembly of the Genome of the Entomopathogenic Nematode Steinernema carpocapsae Identifies the X-Chromosome.</title>
        <authorList>
            <person name="Serra L."/>
            <person name="Macchietto M."/>
            <person name="Macias-Munoz A."/>
            <person name="McGill C.J."/>
            <person name="Rodriguez I.M."/>
            <person name="Rodriguez B."/>
            <person name="Murad R."/>
            <person name="Mortazavi A."/>
        </authorList>
    </citation>
    <scope>NUCLEOTIDE SEQUENCE [LARGE SCALE GENOMIC DNA]</scope>
    <source>
        <strain evidence="5 6">ALL</strain>
    </source>
</reference>
<feature type="compositionally biased region" description="Low complexity" evidence="2">
    <location>
        <begin position="238"/>
        <end position="247"/>
    </location>
</feature>